<dbReference type="EMBL" id="CAADFA010000007">
    <property type="protein sequence ID" value="VFJ43969.1"/>
    <property type="molecule type" value="Genomic_DNA"/>
</dbReference>
<dbReference type="EMBL" id="CAADFL010000009">
    <property type="protein sequence ID" value="VFK06016.1"/>
    <property type="molecule type" value="Genomic_DNA"/>
</dbReference>
<dbReference type="EMBL" id="CAADEZ010000007">
    <property type="protein sequence ID" value="VFJ43265.1"/>
    <property type="molecule type" value="Genomic_DNA"/>
</dbReference>
<protein>
    <submittedName>
        <fullName evidence="2">Uncharacterized protein</fullName>
    </submittedName>
</protein>
<reference evidence="2" key="1">
    <citation type="submission" date="2019-02" db="EMBL/GenBank/DDBJ databases">
        <authorList>
            <person name="Gruber-Vodicka R. H."/>
            <person name="Seah K. B. B."/>
        </authorList>
    </citation>
    <scope>NUCLEOTIDE SEQUENCE</scope>
    <source>
        <strain evidence="1">BECK_BZ163</strain>
        <strain evidence="3">BECK_BZ164</strain>
        <strain evidence="2">BECK_BZ165</strain>
    </source>
</reference>
<name>A0A450RXY0_9GAMM</name>
<gene>
    <name evidence="1" type="ORF">BECKFM1743A_GA0114220_100074</name>
    <name evidence="3" type="ORF">BECKFM1743B_GA0114221_100094</name>
    <name evidence="2" type="ORF">BECKFM1743C_GA0114222_1000717</name>
</gene>
<organism evidence="2">
    <name type="scientific">Candidatus Kentrum sp. FM</name>
    <dbReference type="NCBI Taxonomy" id="2126340"/>
    <lineage>
        <taxon>Bacteria</taxon>
        <taxon>Pseudomonadati</taxon>
        <taxon>Pseudomonadota</taxon>
        <taxon>Gammaproteobacteria</taxon>
        <taxon>Candidatus Kentrum</taxon>
    </lineage>
</organism>
<evidence type="ECO:0000313" key="3">
    <source>
        <dbReference type="EMBL" id="VFK06016.1"/>
    </source>
</evidence>
<evidence type="ECO:0000313" key="2">
    <source>
        <dbReference type="EMBL" id="VFJ43969.1"/>
    </source>
</evidence>
<sequence>MIYLSSLVKLAPMGLMAPFHENELDTLRRKHASEAAASAILARNMSHNIGSHVTPRTRLEDLRGRIGEFFLPKAGDPRYWGESPWRVAFDVLKELKDTLDEYEQRKAEFIAEFSTDPLISTREAWFYRDVVLPFIRNTALMDTLAANEGFHYRKADSPGITVRCFRQTPDGETVEFRPFFFPERLPAPRVESLRAREKENKGAPIIPYGLRTGGNPSVIHTWSILGIEHDVRVSLPGPVGEMALYSILENLIRNAAKHGGRRGDDNRNGPMEIRIVIREPKGGDTDNEYYALDIGENLSDPAKVVDADNERRVVDVLNGHIKDSIVDDAGQVRKQAWGLAEMGLCADLFRGQAPGDFRKGEKRLKVRPGNWEGFLDEKPENPDCLVYSLKVKRAWTAVFFGFKEVPEEERLRLRSGGFDFKRGSALFGRDAGGMPAAFRFAVLNARLVDEHGIEEIGAILNRLPFRIIVTGDVADTKEKEWLRGRGIAQAKTPLPFGNGRDHERSTGETSRWLWREWLGFLAEKTGLGDTPLALDVYFMQDKGRQPTKDWIGATETFNGEASPDGKPDKIPARVEVWERDTRDGRVKPATENRPDTKEAKRIIIDRHGDFAEKSGYRPSEKDRLIIIDKASTDFDALYNAALPDARRKPDEPGKKPDGDPWELPFELAEAGLLRVLILDERIAQNANREFDETGAAKKGFRRAVTRSENIAPRNWHIAERAGVYVAGYLDIGKPDGIESLDLAGGGWRHEQVNAPKKLGLTIRFDNPGFHISAGHWPGPDLRANDHIPRRMEDVDLVIIHQGILDRVREECGPAIRDDLLAGLEKCCWLIVESGRGIPPEVQEGKSKFLPFSLIERAFRGGRVAKLGLTRAVMAMPRNKSS</sequence>
<evidence type="ECO:0000313" key="1">
    <source>
        <dbReference type="EMBL" id="VFJ43265.1"/>
    </source>
</evidence>
<accession>A0A450RXY0</accession>
<dbReference type="AlphaFoldDB" id="A0A450RXY0"/>
<proteinExistence type="predicted"/>